<accession>A0A0P7BNW4</accession>
<feature type="region of interest" description="Disordered" evidence="1">
    <location>
        <begin position="150"/>
        <end position="173"/>
    </location>
</feature>
<evidence type="ECO:0000256" key="1">
    <source>
        <dbReference type="SAM" id="MobiDB-lite"/>
    </source>
</evidence>
<organism evidence="2 3">
    <name type="scientific">Neonectria ditissima</name>
    <dbReference type="NCBI Taxonomy" id="78410"/>
    <lineage>
        <taxon>Eukaryota</taxon>
        <taxon>Fungi</taxon>
        <taxon>Dikarya</taxon>
        <taxon>Ascomycota</taxon>
        <taxon>Pezizomycotina</taxon>
        <taxon>Sordariomycetes</taxon>
        <taxon>Hypocreomycetidae</taxon>
        <taxon>Hypocreales</taxon>
        <taxon>Nectriaceae</taxon>
        <taxon>Neonectria</taxon>
    </lineage>
</organism>
<evidence type="ECO:0000313" key="2">
    <source>
        <dbReference type="EMBL" id="KPM42347.1"/>
    </source>
</evidence>
<dbReference type="AlphaFoldDB" id="A0A0P7BNW4"/>
<dbReference type="Proteomes" id="UP000050424">
    <property type="component" value="Unassembled WGS sequence"/>
</dbReference>
<comment type="caution">
    <text evidence="2">The sequence shown here is derived from an EMBL/GenBank/DDBJ whole genome shotgun (WGS) entry which is preliminary data.</text>
</comment>
<name>A0A0P7BNW4_9HYPO</name>
<gene>
    <name evidence="2" type="ORF">AK830_g4187</name>
</gene>
<protein>
    <submittedName>
        <fullName evidence="2">Uncharacterized protein</fullName>
    </submittedName>
</protein>
<dbReference type="OrthoDB" id="10579354at2759"/>
<keyword evidence="3" id="KW-1185">Reference proteome</keyword>
<reference evidence="2 3" key="1">
    <citation type="submission" date="2015-09" db="EMBL/GenBank/DDBJ databases">
        <title>Draft genome of a European isolate of the apple canker pathogen Neonectria ditissima.</title>
        <authorList>
            <person name="Gomez-Cortecero A."/>
            <person name="Harrison R.J."/>
            <person name="Armitage A.D."/>
        </authorList>
    </citation>
    <scope>NUCLEOTIDE SEQUENCE [LARGE SCALE GENOMIC DNA]</scope>
    <source>
        <strain evidence="2 3">R09/05</strain>
    </source>
</reference>
<sequence length="187" mass="21363">MHHLCHALKTADWFKRGFRDAVKGHINDFYGILKNSNADAARVIDNHPAGETAEFPRRNYQDTVERCYHAAYYCLKQTTWDTMLSDPSAMLRKVEATVLSAPWLEHYLPTLINLRNQPDALSMQSRLGLFRGGVRVGELGSFYNRSSRDGIEKRRQRLSHPPEGGGTQQVHSRQRGCFTRGQYGLLD</sequence>
<dbReference type="EMBL" id="LKCW01000050">
    <property type="protein sequence ID" value="KPM42347.1"/>
    <property type="molecule type" value="Genomic_DNA"/>
</dbReference>
<proteinExistence type="predicted"/>
<evidence type="ECO:0000313" key="3">
    <source>
        <dbReference type="Proteomes" id="UP000050424"/>
    </source>
</evidence>